<dbReference type="EMBL" id="JARK01001599">
    <property type="protein sequence ID" value="EYB87445.1"/>
    <property type="molecule type" value="Genomic_DNA"/>
</dbReference>
<dbReference type="PROSITE" id="PS50011">
    <property type="entry name" value="PROTEIN_KINASE_DOM"/>
    <property type="match status" value="1"/>
</dbReference>
<dbReference type="InterPro" id="IPR036869">
    <property type="entry name" value="J_dom_sf"/>
</dbReference>
<dbReference type="InterPro" id="IPR001623">
    <property type="entry name" value="DnaJ_domain"/>
</dbReference>
<feature type="compositionally biased region" description="Low complexity" evidence="3">
    <location>
        <begin position="1072"/>
        <end position="1089"/>
    </location>
</feature>
<evidence type="ECO:0000259" key="4">
    <source>
        <dbReference type="PROSITE" id="PS50011"/>
    </source>
</evidence>
<dbReference type="Gene3D" id="1.10.510.10">
    <property type="entry name" value="Transferase(Phosphotransferase) domain 1"/>
    <property type="match status" value="1"/>
</dbReference>
<feature type="compositionally biased region" description="Low complexity" evidence="3">
    <location>
        <begin position="897"/>
        <end position="919"/>
    </location>
</feature>
<dbReference type="SUPFAM" id="SSF56112">
    <property type="entry name" value="Protein kinase-like (PK-like)"/>
    <property type="match status" value="1"/>
</dbReference>
<dbReference type="PROSITE" id="PS00108">
    <property type="entry name" value="PROTEIN_KINASE_ST"/>
    <property type="match status" value="1"/>
</dbReference>
<protein>
    <recommendedName>
        <fullName evidence="8">Protein kinase domain-containing protein</fullName>
    </recommendedName>
</protein>
<dbReference type="PROSITE" id="PS51182">
    <property type="entry name" value="C2_TENSIN"/>
    <property type="match status" value="1"/>
</dbReference>
<dbReference type="GO" id="GO:0045747">
    <property type="term" value="P:positive regulation of Notch signaling pathway"/>
    <property type="evidence" value="ECO:0007669"/>
    <property type="project" value="TreeGrafter"/>
</dbReference>
<evidence type="ECO:0000256" key="3">
    <source>
        <dbReference type="SAM" id="MobiDB-lite"/>
    </source>
</evidence>
<comment type="caution">
    <text evidence="6">The sequence shown here is derived from an EMBL/GenBank/DDBJ whole genome shotgun (WGS) entry which is preliminary data.</text>
</comment>
<reference evidence="7" key="1">
    <citation type="journal article" date="2015" name="Nat. Genet.">
        <title>The genome and transcriptome of the zoonotic hookworm Ancylostoma ceylanicum identify infection-specific gene families.</title>
        <authorList>
            <person name="Schwarz E.M."/>
            <person name="Hu Y."/>
            <person name="Antoshechkin I."/>
            <person name="Miller M.M."/>
            <person name="Sternberg P.W."/>
            <person name="Aroian R.V."/>
        </authorList>
    </citation>
    <scope>NUCLEOTIDE SEQUENCE</scope>
    <source>
        <strain evidence="7">HY135</strain>
    </source>
</reference>
<feature type="region of interest" description="Disordered" evidence="3">
    <location>
        <begin position="854"/>
        <end position="923"/>
    </location>
</feature>
<feature type="compositionally biased region" description="Basic and acidic residues" evidence="3">
    <location>
        <begin position="874"/>
        <end position="887"/>
    </location>
</feature>
<feature type="region of interest" description="Disordered" evidence="3">
    <location>
        <begin position="1072"/>
        <end position="1099"/>
    </location>
</feature>
<dbReference type="Pfam" id="PF00069">
    <property type="entry name" value="Pkinase"/>
    <property type="match status" value="1"/>
</dbReference>
<organism evidence="6 7">
    <name type="scientific">Ancylostoma ceylanicum</name>
    <dbReference type="NCBI Taxonomy" id="53326"/>
    <lineage>
        <taxon>Eukaryota</taxon>
        <taxon>Metazoa</taxon>
        <taxon>Ecdysozoa</taxon>
        <taxon>Nematoda</taxon>
        <taxon>Chromadorea</taxon>
        <taxon>Rhabditida</taxon>
        <taxon>Rhabditina</taxon>
        <taxon>Rhabditomorpha</taxon>
        <taxon>Strongyloidea</taxon>
        <taxon>Ancylostomatidae</taxon>
        <taxon>Ancylostomatinae</taxon>
        <taxon>Ancylostoma</taxon>
    </lineage>
</organism>
<dbReference type="GO" id="GO:0035612">
    <property type="term" value="F:AP-2 adaptor complex binding"/>
    <property type="evidence" value="ECO:0007669"/>
    <property type="project" value="TreeGrafter"/>
</dbReference>
<dbReference type="Gene3D" id="1.10.287.110">
    <property type="entry name" value="DnaJ domain"/>
    <property type="match status" value="1"/>
</dbReference>
<dbReference type="OrthoDB" id="1717591at2759"/>
<dbReference type="GO" id="GO:2000369">
    <property type="term" value="P:regulation of clathrin-dependent endocytosis"/>
    <property type="evidence" value="ECO:0007669"/>
    <property type="project" value="TreeGrafter"/>
</dbReference>
<dbReference type="InterPro" id="IPR011009">
    <property type="entry name" value="Kinase-like_dom_sf"/>
</dbReference>
<proteinExistence type="predicted"/>
<evidence type="ECO:0000256" key="2">
    <source>
        <dbReference type="ARBA" id="ARBA00022741"/>
    </source>
</evidence>
<dbReference type="Proteomes" id="UP000024635">
    <property type="component" value="Unassembled WGS sequence"/>
</dbReference>
<dbReference type="InterPro" id="IPR008271">
    <property type="entry name" value="Ser/Thr_kinase_AS"/>
</dbReference>
<feature type="compositionally biased region" description="Pro residues" evidence="3">
    <location>
        <begin position="340"/>
        <end position="350"/>
    </location>
</feature>
<dbReference type="PANTHER" id="PTHR22967:SF105">
    <property type="entry name" value="CYCLIN-G-ASSOCIATED KINASE"/>
    <property type="match status" value="1"/>
</dbReference>
<dbReference type="FunFam" id="1.10.287.110:FF:000002">
    <property type="entry name" value="putative tyrosine-protein phosphatase auxilin isoform X2"/>
    <property type="match status" value="1"/>
</dbReference>
<evidence type="ECO:0000313" key="7">
    <source>
        <dbReference type="Proteomes" id="UP000024635"/>
    </source>
</evidence>
<dbReference type="CDD" id="cd06257">
    <property type="entry name" value="DnaJ"/>
    <property type="match status" value="1"/>
</dbReference>
<dbReference type="GO" id="GO:0030136">
    <property type="term" value="C:clathrin-coated vesicle"/>
    <property type="evidence" value="ECO:0007669"/>
    <property type="project" value="UniProtKB-SubCell"/>
</dbReference>
<dbReference type="Gene3D" id="2.60.40.1110">
    <property type="match status" value="1"/>
</dbReference>
<comment type="subcellular location">
    <subcellularLocation>
        <location evidence="1">Cytoplasmic vesicle</location>
        <location evidence="1">Clathrin-coated vesicle</location>
    </subcellularLocation>
</comment>
<sequence length="1251" mass="136787">MSGLFRGALNLIQGESASNSSHPLIGTQVEVGSIRLRVDSLIAEGGFAVVFAAYDSKNKWYALKRQLTKDRESMDAVLLEIRILKELSGHPSILEFVAAAQMKIPSGGVEFMLLTELCSGGSVADMMKNVRLKPEQALKIFYAAARAVCHMHDRRVPITHRDIKIENLLFDAAGRVKLCDFGSATTQIFQPDETWNMARRTQLEEEMQRHTTPMYRAPEILDTYQNYVVGPQQDIWALGCVLFYLCYHVHPFEDSAKLRILNVAYTVPSGCEECRDILPIIESCLKADPLMRPGAKDLVERTEALAVALDIDLSKPVSNVDTGLLRRSQGQRPVAGGPAHAPPPRPPPPRSSVVSEEVTEQASAMLGALKGQGLSLLKNLKDKSTAVVQKVQAKLSTQEVTWVTSRLCVVPVARSAQDQVDEDEWNARVQATGKPYVVYNLSGRPLHGNCPMEQIPCVLRNVRPQVPPPIENILKVCSSIVTALRNRRGSCVVLYGAEIHCVMVSVALLVYCKLIGDAHDAYDFVANKRRAAQRFAPSQIRSLDLIKNLTSSASVVLLPMSRPMSLRSISLSTLPILAGIRSGLRLVIEIYAGSNKVWDSVGCKRPLTVSKSFSSELDVGDVPLDGQITMLVSYSRSDPVDPASKKFMFSVVFHTSVAKELMKFSRSDLDISIVEENNIPPDFSSETILEECRCTLFNSQYLLDTAAAPPCSPPLASHQLILFGVFNESRCLRYRVLVLVLNAFLQCMLAGRHHGYQALGQKPHFLQRIALGLRVISQDDSLKADTSSQDNVLRAGSPDLLVLDFDEQKQIMDWYSMSSEASASAEAGRSDISSDVPASSTSDFFETLDWSQAQHANAAQPPPPPPPPHGPKPPPRDHHRAPTDRPTDPFAVLNTESTQSTQVSSPSSRSFSSRPPVRSGMDTAEAYERQAGIRVTHIADPDSEHYRFDCEKETPILSAFTPPCGQTSEFDLLDLGGTPAPPATEPGPAPAVAPAPLPTTTAPDPFSDLLKDSWSAPTGPNLHNTGDLLGEWSGSNNLLSASSQASMHRNVSAPAFQPSSTNFDPFAEFLSQSASNPASAQASASNSGSTTPKPARPNYSRTAFENLNINQGGKPKVSSDTFGDLLSSQGFTASSKNVNRTLGDMRRAEEIKEMDPVSIKIRDWVVGKERNIRALLGSLNDVLWEGAEKWQQPKMADLLTAAQVKRSYYKACLVVHPDKQVGQPHEKLARAIFTELNDAWNAFEQAGSQSL</sequence>
<keyword evidence="7" id="KW-1185">Reference proteome</keyword>
<evidence type="ECO:0000256" key="1">
    <source>
        <dbReference type="ARBA" id="ARBA00004132"/>
    </source>
</evidence>
<feature type="domain" description="C2 tensin-type" evidence="5">
    <location>
        <begin position="561"/>
        <end position="692"/>
    </location>
</feature>
<keyword evidence="2" id="KW-0547">Nucleotide-binding</keyword>
<dbReference type="SMART" id="SM01326">
    <property type="entry name" value="PTEN_C2"/>
    <property type="match status" value="1"/>
</dbReference>
<evidence type="ECO:0000313" key="6">
    <source>
        <dbReference type="EMBL" id="EYB87445.1"/>
    </source>
</evidence>
<accession>A0A016S9X0</accession>
<gene>
    <name evidence="6" type="primary">Acey_s0263.g606</name>
    <name evidence="6" type="synonym">Acey-tag-257</name>
    <name evidence="6" type="ORF">Y032_0263g606</name>
</gene>
<feature type="compositionally biased region" description="Pro residues" evidence="3">
    <location>
        <begin position="860"/>
        <end position="873"/>
    </location>
</feature>
<feature type="region of interest" description="Disordered" evidence="3">
    <location>
        <begin position="322"/>
        <end position="353"/>
    </location>
</feature>
<dbReference type="SMART" id="SM00271">
    <property type="entry name" value="DnaJ"/>
    <property type="match status" value="1"/>
</dbReference>
<dbReference type="InterPro" id="IPR029021">
    <property type="entry name" value="Prot-tyrosine_phosphatase-like"/>
</dbReference>
<dbReference type="GO" id="GO:0004674">
    <property type="term" value="F:protein serine/threonine kinase activity"/>
    <property type="evidence" value="ECO:0007669"/>
    <property type="project" value="TreeGrafter"/>
</dbReference>
<dbReference type="PANTHER" id="PTHR22967">
    <property type="entry name" value="SERINE/THREONINE PROTEIN KINASE"/>
    <property type="match status" value="1"/>
</dbReference>
<dbReference type="Pfam" id="PF10409">
    <property type="entry name" value="PTEN_C2"/>
    <property type="match status" value="1"/>
</dbReference>
<dbReference type="STRING" id="53326.A0A016S9X0"/>
<dbReference type="AlphaFoldDB" id="A0A016S9X0"/>
<evidence type="ECO:0000259" key="5">
    <source>
        <dbReference type="PROSITE" id="PS51182"/>
    </source>
</evidence>
<dbReference type="SUPFAM" id="SSF46565">
    <property type="entry name" value="Chaperone J-domain"/>
    <property type="match status" value="1"/>
</dbReference>
<dbReference type="InterPro" id="IPR014020">
    <property type="entry name" value="Tensin_C2-dom"/>
</dbReference>
<dbReference type="Gene3D" id="3.90.190.10">
    <property type="entry name" value="Protein tyrosine phosphatase superfamily"/>
    <property type="match status" value="1"/>
</dbReference>
<name>A0A016S9X0_9BILA</name>
<feature type="domain" description="Protein kinase" evidence="4">
    <location>
        <begin position="36"/>
        <end position="305"/>
    </location>
</feature>
<dbReference type="InterPro" id="IPR000719">
    <property type="entry name" value="Prot_kinase_dom"/>
</dbReference>
<dbReference type="SMART" id="SM00220">
    <property type="entry name" value="S_TKc"/>
    <property type="match status" value="1"/>
</dbReference>
<dbReference type="GO" id="GO:0005524">
    <property type="term" value="F:ATP binding"/>
    <property type="evidence" value="ECO:0007669"/>
    <property type="project" value="InterPro"/>
</dbReference>
<evidence type="ECO:0008006" key="8">
    <source>
        <dbReference type="Google" id="ProtNLM"/>
    </source>
</evidence>